<protein>
    <submittedName>
        <fullName evidence="2">DNA gyrase inhibitor GyrI</fullName>
    </submittedName>
</protein>
<dbReference type="STRING" id="426128.SAMN05660297_01188"/>
<dbReference type="SUPFAM" id="SSF55136">
    <property type="entry name" value="Probable bacterial effector-binding domain"/>
    <property type="match status" value="1"/>
</dbReference>
<evidence type="ECO:0000313" key="3">
    <source>
        <dbReference type="Proteomes" id="UP000199568"/>
    </source>
</evidence>
<dbReference type="SMART" id="SM00871">
    <property type="entry name" value="AraC_E_bind"/>
    <property type="match status" value="1"/>
</dbReference>
<organism evidence="2 3">
    <name type="scientific">Natronincola peptidivorans</name>
    <dbReference type="NCBI Taxonomy" id="426128"/>
    <lineage>
        <taxon>Bacteria</taxon>
        <taxon>Bacillati</taxon>
        <taxon>Bacillota</taxon>
        <taxon>Clostridia</taxon>
        <taxon>Peptostreptococcales</taxon>
        <taxon>Natronincolaceae</taxon>
        <taxon>Natronincola</taxon>
    </lineage>
</organism>
<dbReference type="EMBL" id="FOHU01000003">
    <property type="protein sequence ID" value="SET01079.1"/>
    <property type="molecule type" value="Genomic_DNA"/>
</dbReference>
<dbReference type="PANTHER" id="PTHR40055:SF1">
    <property type="entry name" value="TRANSCRIPTIONAL REGULATOR YGIV-RELATED"/>
    <property type="match status" value="1"/>
</dbReference>
<evidence type="ECO:0000259" key="1">
    <source>
        <dbReference type="SMART" id="SM00871"/>
    </source>
</evidence>
<sequence length="151" mass="17271">MKTTIEIIPHYKIAYIRNTGPYGVNNVRTMEELKTWAREKSLLNHDSIILGIAQDDPSVTKAEECRYDTCIVVSDEYEIDDEYVQGGETAGGEYVVFEIEHTAEAVQKAWADIFPKLNRSGFNMDYSRPIIERYATKMIANHKCEICIPIC</sequence>
<feature type="domain" description="AraC effector-binding" evidence="1">
    <location>
        <begin position="1"/>
        <end position="151"/>
    </location>
</feature>
<dbReference type="Gene3D" id="3.20.80.10">
    <property type="entry name" value="Regulatory factor, effector binding domain"/>
    <property type="match status" value="1"/>
</dbReference>
<dbReference type="InterPro" id="IPR010499">
    <property type="entry name" value="AraC_E-bd"/>
</dbReference>
<name>A0A1I0B3Y0_9FIRM</name>
<dbReference type="InterPro" id="IPR029442">
    <property type="entry name" value="GyrI-like"/>
</dbReference>
<dbReference type="PANTHER" id="PTHR40055">
    <property type="entry name" value="TRANSCRIPTIONAL REGULATOR YGIV-RELATED"/>
    <property type="match status" value="1"/>
</dbReference>
<dbReference type="InterPro" id="IPR011256">
    <property type="entry name" value="Reg_factor_effector_dom_sf"/>
</dbReference>
<dbReference type="OrthoDB" id="5337216at2"/>
<dbReference type="InterPro" id="IPR050908">
    <property type="entry name" value="SmbC-like"/>
</dbReference>
<proteinExistence type="predicted"/>
<dbReference type="AlphaFoldDB" id="A0A1I0B3Y0"/>
<dbReference type="Pfam" id="PF06445">
    <property type="entry name" value="GyrI-like"/>
    <property type="match status" value="1"/>
</dbReference>
<keyword evidence="3" id="KW-1185">Reference proteome</keyword>
<accession>A0A1I0B3Y0</accession>
<reference evidence="2 3" key="1">
    <citation type="submission" date="2016-10" db="EMBL/GenBank/DDBJ databases">
        <authorList>
            <person name="de Groot N.N."/>
        </authorList>
    </citation>
    <scope>NUCLEOTIDE SEQUENCE [LARGE SCALE GENOMIC DNA]</scope>
    <source>
        <strain evidence="2 3">DSM 18979</strain>
    </source>
</reference>
<gene>
    <name evidence="2" type="ORF">SAMN05660297_01188</name>
</gene>
<dbReference type="RefSeq" id="WP_090440722.1">
    <property type="nucleotide sequence ID" value="NZ_FOHU01000003.1"/>
</dbReference>
<evidence type="ECO:0000313" key="2">
    <source>
        <dbReference type="EMBL" id="SET01079.1"/>
    </source>
</evidence>
<dbReference type="Proteomes" id="UP000199568">
    <property type="component" value="Unassembled WGS sequence"/>
</dbReference>